<accession>A0A3N5B768</accession>
<dbReference type="EMBL" id="RKRF01000009">
    <property type="protein sequence ID" value="RPF53274.1"/>
    <property type="molecule type" value="Genomic_DNA"/>
</dbReference>
<organism evidence="1 2">
    <name type="scientific">Aquisalibacillus elongatus</name>
    <dbReference type="NCBI Taxonomy" id="485577"/>
    <lineage>
        <taxon>Bacteria</taxon>
        <taxon>Bacillati</taxon>
        <taxon>Bacillota</taxon>
        <taxon>Bacilli</taxon>
        <taxon>Bacillales</taxon>
        <taxon>Bacillaceae</taxon>
        <taxon>Aquisalibacillus</taxon>
    </lineage>
</organism>
<protein>
    <submittedName>
        <fullName evidence="1">Uncharacterized protein</fullName>
    </submittedName>
</protein>
<evidence type="ECO:0000313" key="2">
    <source>
        <dbReference type="Proteomes" id="UP000276443"/>
    </source>
</evidence>
<evidence type="ECO:0000313" key="1">
    <source>
        <dbReference type="EMBL" id="RPF53274.1"/>
    </source>
</evidence>
<dbReference type="RefSeq" id="WP_124221705.1">
    <property type="nucleotide sequence ID" value="NZ_RKRF01000009.1"/>
</dbReference>
<proteinExistence type="predicted"/>
<reference evidence="1 2" key="1">
    <citation type="submission" date="2018-11" db="EMBL/GenBank/DDBJ databases">
        <title>Genomic Encyclopedia of Type Strains, Phase IV (KMG-IV): sequencing the most valuable type-strain genomes for metagenomic binning, comparative biology and taxonomic classification.</title>
        <authorList>
            <person name="Goeker M."/>
        </authorList>
    </citation>
    <scope>NUCLEOTIDE SEQUENCE [LARGE SCALE GENOMIC DNA]</scope>
    <source>
        <strain evidence="1 2">DSM 18090</strain>
    </source>
</reference>
<dbReference type="OrthoDB" id="2451977at2"/>
<gene>
    <name evidence="1" type="ORF">EDC24_1771</name>
</gene>
<sequence>MKLEWEGIKSIKDSLLIGIYANPLHINKSSKGFKLHSAEPILEYRDFNSNESRYWRFDCIEDNQGDDIITPIVQKTPQPLQYELAEASHQNHIIMGSSFSVQNNWIKQVSGYGFKKNNKEFLSAIVLELDELYIIANAGEVVEINVTDKDPELIDDLIVTTAD</sequence>
<dbReference type="Proteomes" id="UP000276443">
    <property type="component" value="Unassembled WGS sequence"/>
</dbReference>
<keyword evidence="2" id="KW-1185">Reference proteome</keyword>
<comment type="caution">
    <text evidence="1">The sequence shown here is derived from an EMBL/GenBank/DDBJ whole genome shotgun (WGS) entry which is preliminary data.</text>
</comment>
<dbReference type="AlphaFoldDB" id="A0A3N5B768"/>
<name>A0A3N5B768_9BACI</name>